<dbReference type="GO" id="GO:0016020">
    <property type="term" value="C:membrane"/>
    <property type="evidence" value="ECO:0007669"/>
    <property type="project" value="UniProtKB-SubCell"/>
</dbReference>
<evidence type="ECO:0000256" key="3">
    <source>
        <dbReference type="ARBA" id="ARBA00022692"/>
    </source>
</evidence>
<feature type="transmembrane region" description="Helical" evidence="7">
    <location>
        <begin position="195"/>
        <end position="216"/>
    </location>
</feature>
<organism evidence="8 9">
    <name type="scientific">Eufriesea mexicana</name>
    <dbReference type="NCBI Taxonomy" id="516756"/>
    <lineage>
        <taxon>Eukaryota</taxon>
        <taxon>Metazoa</taxon>
        <taxon>Ecdysozoa</taxon>
        <taxon>Arthropoda</taxon>
        <taxon>Hexapoda</taxon>
        <taxon>Insecta</taxon>
        <taxon>Pterygota</taxon>
        <taxon>Neoptera</taxon>
        <taxon>Endopterygota</taxon>
        <taxon>Hymenoptera</taxon>
        <taxon>Apocrita</taxon>
        <taxon>Aculeata</taxon>
        <taxon>Apoidea</taxon>
        <taxon>Anthophila</taxon>
        <taxon>Apidae</taxon>
        <taxon>Eufriesea</taxon>
    </lineage>
</organism>
<dbReference type="EMBL" id="KQ765222">
    <property type="protein sequence ID" value="OAD54082.1"/>
    <property type="molecule type" value="Genomic_DNA"/>
</dbReference>
<dbReference type="GO" id="GO:0015658">
    <property type="term" value="F:branched-chain amino acid transmembrane transporter activity"/>
    <property type="evidence" value="ECO:0007669"/>
    <property type="project" value="InterPro"/>
</dbReference>
<sequence>MSAVETPHFIRTIEWDMMDKTKFFPLSMLSSFSVRCCLYPLTVIKTRLQVQRHNHIYNGMIDAYKKIYKIEGISGLYRGFWISSVQIVSGVFYVSTYEGMRHILGQNSIIGNIDSRVKALIAGGAASLVGQTIVVPFDILSQHLMVLGINNNRHGKYIDKMGINPLGLILQPGKSRTQISTDIIRLIYQRDGYRGFYRGYVASLCAYVPNSALWWGLYTSYQEELLNLFPEWFSHLFIQAVAGTLGGFTTTIITNPLDIVRARLQVQRLDSMFSAFKVLWVEERLKMFTKGLSARLVQSACFSFSIILGYETIKRFSIVDEYKGYIRW</sequence>
<keyword evidence="4 5" id="KW-0472">Membrane</keyword>
<dbReference type="GO" id="GO:0005739">
    <property type="term" value="C:mitochondrion"/>
    <property type="evidence" value="ECO:0007669"/>
    <property type="project" value="InterPro"/>
</dbReference>
<dbReference type="Gene3D" id="1.50.40.10">
    <property type="entry name" value="Mitochondrial carrier domain"/>
    <property type="match status" value="2"/>
</dbReference>
<evidence type="ECO:0000313" key="8">
    <source>
        <dbReference type="EMBL" id="OAD54082.1"/>
    </source>
</evidence>
<feature type="transmembrane region" description="Helical" evidence="7">
    <location>
        <begin position="236"/>
        <end position="257"/>
    </location>
</feature>
<dbReference type="OrthoDB" id="250329at2759"/>
<comment type="similarity">
    <text evidence="2 6">Belongs to the mitochondrial carrier (TC 2.A.29) family.</text>
</comment>
<evidence type="ECO:0000256" key="6">
    <source>
        <dbReference type="RuleBase" id="RU000488"/>
    </source>
</evidence>
<evidence type="ECO:0000256" key="4">
    <source>
        <dbReference type="ARBA" id="ARBA00023136"/>
    </source>
</evidence>
<evidence type="ECO:0000256" key="1">
    <source>
        <dbReference type="ARBA" id="ARBA00004141"/>
    </source>
</evidence>
<dbReference type="Proteomes" id="UP000250275">
    <property type="component" value="Unassembled WGS sequence"/>
</dbReference>
<dbReference type="InterPro" id="IPR042164">
    <property type="entry name" value="SLC25A44"/>
</dbReference>
<gene>
    <name evidence="8" type="ORF">WN48_08416</name>
</gene>
<keyword evidence="6" id="KW-0813">Transport</keyword>
<accession>A0A310S7X0</accession>
<dbReference type="InterPro" id="IPR018108">
    <property type="entry name" value="MCP_transmembrane"/>
</dbReference>
<dbReference type="PANTHER" id="PTHR46314">
    <property type="entry name" value="SOLUTE CARRIER FAMILY 25 MEMBER 44"/>
    <property type="match status" value="1"/>
</dbReference>
<feature type="repeat" description="Solcar" evidence="5">
    <location>
        <begin position="114"/>
        <end position="224"/>
    </location>
</feature>
<dbReference type="InterPro" id="IPR023395">
    <property type="entry name" value="MCP_dom_sf"/>
</dbReference>
<dbReference type="GO" id="GO:0009083">
    <property type="term" value="P:branched-chain amino acid catabolic process"/>
    <property type="evidence" value="ECO:0007669"/>
    <property type="project" value="InterPro"/>
</dbReference>
<feature type="repeat" description="Solcar" evidence="5">
    <location>
        <begin position="234"/>
        <end position="316"/>
    </location>
</feature>
<proteinExistence type="inferred from homology"/>
<dbReference type="Pfam" id="PF00153">
    <property type="entry name" value="Mito_carr"/>
    <property type="match status" value="3"/>
</dbReference>
<keyword evidence="3 5" id="KW-0812">Transmembrane</keyword>
<evidence type="ECO:0000313" key="9">
    <source>
        <dbReference type="Proteomes" id="UP000250275"/>
    </source>
</evidence>
<evidence type="ECO:0000256" key="2">
    <source>
        <dbReference type="ARBA" id="ARBA00006375"/>
    </source>
</evidence>
<dbReference type="AlphaFoldDB" id="A0A310S7X0"/>
<dbReference type="PANTHER" id="PTHR46314:SF2">
    <property type="entry name" value="SOLUTE CARRIER FAMILY 25 MEMBER 44"/>
    <property type="match status" value="1"/>
</dbReference>
<name>A0A310S7X0_9HYME</name>
<keyword evidence="9" id="KW-1185">Reference proteome</keyword>
<evidence type="ECO:0000256" key="7">
    <source>
        <dbReference type="SAM" id="Phobius"/>
    </source>
</evidence>
<feature type="repeat" description="Solcar" evidence="5">
    <location>
        <begin position="18"/>
        <end position="103"/>
    </location>
</feature>
<dbReference type="PROSITE" id="PS50920">
    <property type="entry name" value="SOLCAR"/>
    <property type="match status" value="3"/>
</dbReference>
<keyword evidence="7" id="KW-1133">Transmembrane helix</keyword>
<dbReference type="SUPFAM" id="SSF103506">
    <property type="entry name" value="Mitochondrial carrier"/>
    <property type="match status" value="1"/>
</dbReference>
<reference evidence="8 9" key="1">
    <citation type="submission" date="2015-07" db="EMBL/GenBank/DDBJ databases">
        <title>The genome of Eufriesea mexicana.</title>
        <authorList>
            <person name="Pan H."/>
            <person name="Kapheim K."/>
        </authorList>
    </citation>
    <scope>NUCLEOTIDE SEQUENCE [LARGE SCALE GENOMIC DNA]</scope>
    <source>
        <strain evidence="8">0111107269</strain>
        <tissue evidence="8">Whole body</tissue>
    </source>
</reference>
<comment type="subcellular location">
    <subcellularLocation>
        <location evidence="1">Membrane</location>
        <topology evidence="1">Multi-pass membrane protein</topology>
    </subcellularLocation>
</comment>
<evidence type="ECO:0000256" key="5">
    <source>
        <dbReference type="PROSITE-ProRule" id="PRU00282"/>
    </source>
</evidence>
<protein>
    <submittedName>
        <fullName evidence="8">Solute carrier family 25 member 44</fullName>
    </submittedName>
</protein>